<dbReference type="Proteomes" id="UP000287996">
    <property type="component" value="Unassembled WGS sequence"/>
</dbReference>
<dbReference type="OrthoDB" id="9803619at2"/>
<dbReference type="InterPro" id="IPR006261">
    <property type="entry name" value="dGTPase"/>
</dbReference>
<dbReference type="Gene3D" id="1.10.3210.10">
    <property type="entry name" value="Hypothetical protein af1432"/>
    <property type="match status" value="1"/>
</dbReference>
<proteinExistence type="inferred from homology"/>
<keyword evidence="6" id="KW-1185">Reference proteome</keyword>
<dbReference type="PANTHER" id="PTHR11373:SF40">
    <property type="entry name" value="DEOXYGUANOSINETRIPHOSPHATE TRIPHOSPHOHYDROLASE-LIKE PROTEIN 2"/>
    <property type="match status" value="1"/>
</dbReference>
<keyword evidence="1 2" id="KW-0378">Hydrolase</keyword>
<gene>
    <name evidence="5" type="ORF">CWI84_06040</name>
</gene>
<organism evidence="5 6">
    <name type="scientific">Idiomarina tyrosinivorans</name>
    <dbReference type="NCBI Taxonomy" id="1445662"/>
    <lineage>
        <taxon>Bacteria</taxon>
        <taxon>Pseudomonadati</taxon>
        <taxon>Pseudomonadota</taxon>
        <taxon>Gammaproteobacteria</taxon>
        <taxon>Alteromonadales</taxon>
        <taxon>Idiomarinaceae</taxon>
        <taxon>Idiomarina</taxon>
    </lineage>
</organism>
<evidence type="ECO:0000313" key="6">
    <source>
        <dbReference type="Proteomes" id="UP000287996"/>
    </source>
</evidence>
<accession>A0A432ZRT9</accession>
<evidence type="ECO:0000313" key="5">
    <source>
        <dbReference type="EMBL" id="RUO80617.1"/>
    </source>
</evidence>
<reference evidence="5 6" key="1">
    <citation type="journal article" date="2011" name="Front. Microbiol.">
        <title>Genomic signatures of strain selection and enhancement in Bacillus atrophaeus var. globigii, a historical biowarfare simulant.</title>
        <authorList>
            <person name="Gibbons H.S."/>
            <person name="Broomall S.M."/>
            <person name="McNew L.A."/>
            <person name="Daligault H."/>
            <person name="Chapman C."/>
            <person name="Bruce D."/>
            <person name="Karavis M."/>
            <person name="Krepps M."/>
            <person name="McGregor P.A."/>
            <person name="Hong C."/>
            <person name="Park K.H."/>
            <person name="Akmal A."/>
            <person name="Feldman A."/>
            <person name="Lin J.S."/>
            <person name="Chang W.E."/>
            <person name="Higgs B.W."/>
            <person name="Demirev P."/>
            <person name="Lindquist J."/>
            <person name="Liem A."/>
            <person name="Fochler E."/>
            <person name="Read T.D."/>
            <person name="Tapia R."/>
            <person name="Johnson S."/>
            <person name="Bishop-Lilly K.A."/>
            <person name="Detter C."/>
            <person name="Han C."/>
            <person name="Sozhamannan S."/>
            <person name="Rosenzweig C.N."/>
            <person name="Skowronski E.W."/>
        </authorList>
    </citation>
    <scope>NUCLEOTIDE SEQUENCE [LARGE SCALE GENOMIC DNA]</scope>
    <source>
        <strain evidence="5 6">CC-PW-9</strain>
    </source>
</reference>
<dbReference type="GO" id="GO:0006203">
    <property type="term" value="P:dGTP catabolic process"/>
    <property type="evidence" value="ECO:0007669"/>
    <property type="project" value="TreeGrafter"/>
</dbReference>
<dbReference type="HAMAP" id="MF_01212">
    <property type="entry name" value="dGTPase_type2"/>
    <property type="match status" value="1"/>
</dbReference>
<dbReference type="InterPro" id="IPR003607">
    <property type="entry name" value="HD/PDEase_dom"/>
</dbReference>
<dbReference type="PROSITE" id="PS51831">
    <property type="entry name" value="HD"/>
    <property type="match status" value="1"/>
</dbReference>
<dbReference type="EMBL" id="PIQH01000004">
    <property type="protein sequence ID" value="RUO80617.1"/>
    <property type="molecule type" value="Genomic_DNA"/>
</dbReference>
<evidence type="ECO:0000256" key="3">
    <source>
        <dbReference type="SAM" id="MobiDB-lite"/>
    </source>
</evidence>
<dbReference type="InterPro" id="IPR026875">
    <property type="entry name" value="PHydrolase_assoc_dom"/>
</dbReference>
<dbReference type="SUPFAM" id="SSF109604">
    <property type="entry name" value="HD-domain/PDEase-like"/>
    <property type="match status" value="1"/>
</dbReference>
<dbReference type="InterPro" id="IPR006674">
    <property type="entry name" value="HD_domain"/>
</dbReference>
<dbReference type="Pfam" id="PF01966">
    <property type="entry name" value="HD"/>
    <property type="match status" value="1"/>
</dbReference>
<dbReference type="InterPro" id="IPR050135">
    <property type="entry name" value="dGTPase-like"/>
</dbReference>
<dbReference type="PANTHER" id="PTHR11373">
    <property type="entry name" value="DEOXYNUCLEOSIDE TRIPHOSPHATE TRIPHOSPHOHYDROLASE"/>
    <property type="match status" value="1"/>
</dbReference>
<feature type="domain" description="HD" evidence="4">
    <location>
        <begin position="56"/>
        <end position="249"/>
    </location>
</feature>
<dbReference type="NCBIfam" id="NF041026">
    <property type="entry name" value="antiphage_dGTPase"/>
    <property type="match status" value="1"/>
</dbReference>
<dbReference type="AlphaFoldDB" id="A0A432ZRT9"/>
<comment type="caution">
    <text evidence="5">The sequence shown here is derived from an EMBL/GenBank/DDBJ whole genome shotgun (WGS) entry which is preliminary data.</text>
</comment>
<dbReference type="NCBIfam" id="NF003701">
    <property type="entry name" value="PRK05318.1"/>
    <property type="match status" value="1"/>
</dbReference>
<name>A0A432ZRT9_9GAMM</name>
<dbReference type="SMART" id="SM00471">
    <property type="entry name" value="HDc"/>
    <property type="match status" value="1"/>
</dbReference>
<dbReference type="InterPro" id="IPR023023">
    <property type="entry name" value="dNTPase_2"/>
</dbReference>
<evidence type="ECO:0000256" key="1">
    <source>
        <dbReference type="ARBA" id="ARBA00022801"/>
    </source>
</evidence>
<dbReference type="RefSeq" id="WP_126841677.1">
    <property type="nucleotide sequence ID" value="NZ_PIQH01000004.1"/>
</dbReference>
<feature type="region of interest" description="Disordered" evidence="3">
    <location>
        <begin position="1"/>
        <end position="25"/>
    </location>
</feature>
<dbReference type="CDD" id="cd00077">
    <property type="entry name" value="HDc"/>
    <property type="match status" value="1"/>
</dbReference>
<comment type="similarity">
    <text evidence="2">Belongs to the dGTPase family. Type 2 subfamily.</text>
</comment>
<protein>
    <recommendedName>
        <fullName evidence="2">Deoxyguanosinetriphosphate triphosphohydrolase-like protein</fullName>
    </recommendedName>
</protein>
<evidence type="ECO:0000259" key="4">
    <source>
        <dbReference type="PROSITE" id="PS51831"/>
    </source>
</evidence>
<dbReference type="Pfam" id="PF13286">
    <property type="entry name" value="HD_assoc"/>
    <property type="match status" value="1"/>
</dbReference>
<dbReference type="NCBIfam" id="TIGR01353">
    <property type="entry name" value="dGTP_triPase"/>
    <property type="match status" value="1"/>
</dbReference>
<dbReference type="GO" id="GO:0008832">
    <property type="term" value="F:dGTPase activity"/>
    <property type="evidence" value="ECO:0007669"/>
    <property type="project" value="TreeGrafter"/>
</dbReference>
<evidence type="ECO:0000256" key="2">
    <source>
        <dbReference type="HAMAP-Rule" id="MF_01212"/>
    </source>
</evidence>
<sequence length="438" mass="50277">MAWQDRIDHQSPDRPNDQRTPFQRDKARILHSAAFRRLQAKTQVMYVGMHDFPRTRLTHSLEASQIGSGLVSFLRQQNQHPELTELLSESLVESLCLAHDIGHPPFGHGGEIALNYMMREHGGFEGNGQTFRIVTQLEPYTEHHGMNLTRRTLLGLMKYPVRYSQVKQHQLPTAVEHFRHLPSRQWLPPKALYDDDWHLVEWVFSEFDRATAEQFQSLQQPPSDSQHGSSRFRSIDAGIMEIADDIAYGVHDLEDAIVVGLIDQALWQQQVLPILNDLAGDIANLQPESLTQRLFAKEHYSRKQAIGGLVNLLLTSVTITESGIDTKQPLVKYQATLGSAEKQLLKTLKQFIFRWVIRKPEMQQQEFKGQQIVMELFDALSVEPERLLPYNTQHRYQQAIAEGKSGYRVISDYLSGMTDAYAARLYRELFNVNNTLPL</sequence>